<dbReference type="RefSeq" id="WP_151076971.1">
    <property type="nucleotide sequence ID" value="NZ_CP047647.1"/>
</dbReference>
<dbReference type="AlphaFoldDB" id="A0A7L4ZVQ0"/>
<gene>
    <name evidence="1" type="ORF">F0P96_01470</name>
</gene>
<evidence type="ECO:0000313" key="1">
    <source>
        <dbReference type="EMBL" id="KAA9339323.1"/>
    </source>
</evidence>
<dbReference type="EMBL" id="VTWU01000001">
    <property type="protein sequence ID" value="KAA9339323.1"/>
    <property type="molecule type" value="Genomic_DNA"/>
</dbReference>
<comment type="caution">
    <text evidence="1">The sequence shown here is derived from an EMBL/GenBank/DDBJ whole genome shotgun (WGS) entry which is preliminary data.</text>
</comment>
<proteinExistence type="predicted"/>
<keyword evidence="2" id="KW-1185">Reference proteome</keyword>
<accession>A0A7L4ZVQ0</accession>
<sequence>MLTTSANPALQAPPRAAVARVQSVDILRGLVMVIMALDHVREFWSPTLVRPEDVAHTSVVLFFTRWVTHFCAPTFVLLSGISIYLYQQRLGHRALVSRYLLTRGLWLVALEVLLISFVLVWSYELILLQVIWAIGWGMLLLAGLLWLPRSVLGVLAVVLIAGHNLLPVIQPVTAEKAVWVLLHNTPGVLVLPPLPPLLTAYTLVPWVAVLWAGYVLGPWFTAPVAERARWLRRLGALLLVVFVVVRATNWYGELAPWSVQPRGLVYTALSFLNVTKYPPSFLFLCLTLGVALLLLASLETSASRLGAWLRTFGRVPFFYYLLHLLLISGSAWVWTRLQFGRAVNLGFADAASRPAAYAPSLLRAYVVWLLVVLLLYLPCRWYGQYKQRHRYWWLSYL</sequence>
<dbReference type="Proteomes" id="UP000326380">
    <property type="component" value="Unassembled WGS sequence"/>
</dbReference>
<dbReference type="PANTHER" id="PTHR40407">
    <property type="entry name" value="MEMBRANE PROTEIN-LIKE PROTEIN"/>
    <property type="match status" value="1"/>
</dbReference>
<evidence type="ECO:0000313" key="2">
    <source>
        <dbReference type="Proteomes" id="UP000326380"/>
    </source>
</evidence>
<dbReference type="Pfam" id="PF07786">
    <property type="entry name" value="HGSNAT_cat"/>
    <property type="match status" value="1"/>
</dbReference>
<organism evidence="1 2">
    <name type="scientific">Hymenobacter busanensis</name>
    <dbReference type="NCBI Taxonomy" id="2607656"/>
    <lineage>
        <taxon>Bacteria</taxon>
        <taxon>Pseudomonadati</taxon>
        <taxon>Bacteroidota</taxon>
        <taxon>Cytophagia</taxon>
        <taxon>Cytophagales</taxon>
        <taxon>Hymenobacteraceae</taxon>
        <taxon>Hymenobacter</taxon>
    </lineage>
</organism>
<reference evidence="1 2" key="1">
    <citation type="submission" date="2019-09" db="EMBL/GenBank/DDBJ databases">
        <title>Genome sequence of Hymenobacter sp. M3.</title>
        <authorList>
            <person name="Srinivasan S."/>
        </authorList>
    </citation>
    <scope>NUCLEOTIDE SEQUENCE [LARGE SCALE GENOMIC DNA]</scope>
    <source>
        <strain evidence="1 2">M3</strain>
    </source>
</reference>
<name>A0A7L4ZVQ0_9BACT</name>
<dbReference type="InterPro" id="IPR012429">
    <property type="entry name" value="HGSNAT_cat"/>
</dbReference>
<protein>
    <submittedName>
        <fullName evidence="1">DUF1624 domain-containing protein</fullName>
    </submittedName>
</protein>
<dbReference type="PANTHER" id="PTHR40407:SF1">
    <property type="entry name" value="HEPARAN-ALPHA-GLUCOSAMINIDE N-ACETYLTRANSFERASE CATALYTIC DOMAIN-CONTAINING PROTEIN"/>
    <property type="match status" value="1"/>
</dbReference>